<dbReference type="Gene3D" id="3.60.21.10">
    <property type="match status" value="1"/>
</dbReference>
<dbReference type="EMBL" id="JAAXZB010000005">
    <property type="protein sequence ID" value="NKW11263.1"/>
    <property type="molecule type" value="Genomic_DNA"/>
</dbReference>
<comment type="caution">
    <text evidence="1">The sequence shown here is derived from an EMBL/GenBank/DDBJ whole genome shotgun (WGS) entry which is preliminary data.</text>
</comment>
<dbReference type="PANTHER" id="PTHR37844">
    <property type="entry name" value="SER/THR PROTEIN PHOSPHATASE SUPERFAMILY (AFU_ORTHOLOGUE AFUA_1G14840)"/>
    <property type="match status" value="1"/>
</dbReference>
<dbReference type="AlphaFoldDB" id="A0A7X6FVM7"/>
<evidence type="ECO:0000313" key="2">
    <source>
        <dbReference type="Proteomes" id="UP000558475"/>
    </source>
</evidence>
<accession>A0A7X6FVM7</accession>
<dbReference type="SUPFAM" id="SSF56300">
    <property type="entry name" value="Metallo-dependent phosphatases"/>
    <property type="match status" value="1"/>
</dbReference>
<evidence type="ECO:0000313" key="1">
    <source>
        <dbReference type="EMBL" id="NKW11263.1"/>
    </source>
</evidence>
<gene>
    <name evidence="1" type="ORF">HGG76_27055</name>
</gene>
<evidence type="ECO:0008006" key="3">
    <source>
        <dbReference type="Google" id="ProtNLM"/>
    </source>
</evidence>
<dbReference type="Proteomes" id="UP000558475">
    <property type="component" value="Unassembled WGS sequence"/>
</dbReference>
<protein>
    <recommendedName>
        <fullName evidence="3">Calcineurin-like phosphoesterase domain-containing protein</fullName>
    </recommendedName>
</protein>
<proteinExistence type="predicted"/>
<dbReference type="InterPro" id="IPR029052">
    <property type="entry name" value="Metallo-depent_PP-like"/>
</dbReference>
<sequence>MQALADSLGIIHGDDIVYEDTKFKVQYLISTLWTDFAINSLHGCTDPNAQDYARKIAFHELREAMPEYRDVDFDDLQGDIIQRRMRPQDAYACHQASRAFLEAELSKPYDGRRVIVTHHAPHRNSIAPVFRDSKLNPAFASDLSAMIERFQPDVWIHGHVHNSSDYMIGNTRIVCNPRGVANSNKEFDWRKIIEIDAPMRKGVQS</sequence>
<name>A0A7X6FVM7_9HYPH</name>
<dbReference type="PANTHER" id="PTHR37844:SF2">
    <property type="entry name" value="SER_THR PROTEIN PHOSPHATASE SUPERFAMILY (AFU_ORTHOLOGUE AFUA_1G14840)"/>
    <property type="match status" value="1"/>
</dbReference>
<reference evidence="1 2" key="1">
    <citation type="submission" date="2020-04" db="EMBL/GenBank/DDBJ databases">
        <title>Whole genome sequencing of clinical and environmental type strains of Ochrobactrum.</title>
        <authorList>
            <person name="Dharne M."/>
        </authorList>
    </citation>
    <scope>NUCLEOTIDE SEQUENCE [LARGE SCALE GENOMIC DNA]</scope>
    <source>
        <strain evidence="1 2">DSM 13340</strain>
    </source>
</reference>
<organism evidence="1 2">
    <name type="scientific">Brucella tritici</name>
    <dbReference type="NCBI Taxonomy" id="94626"/>
    <lineage>
        <taxon>Bacteria</taxon>
        <taxon>Pseudomonadati</taxon>
        <taxon>Pseudomonadota</taxon>
        <taxon>Alphaproteobacteria</taxon>
        <taxon>Hyphomicrobiales</taxon>
        <taxon>Brucellaceae</taxon>
        <taxon>Brucella/Ochrobactrum group</taxon>
        <taxon>Brucella</taxon>
    </lineage>
</organism>